<evidence type="ECO:0000256" key="5">
    <source>
        <dbReference type="ARBA" id="ARBA00022679"/>
    </source>
</evidence>
<dbReference type="PROSITE" id="PS51098">
    <property type="entry name" value="PTS_EIIB_TYPE_1"/>
    <property type="match status" value="2"/>
</dbReference>
<dbReference type="CDD" id="cd00212">
    <property type="entry name" value="PTS_IIB_glc"/>
    <property type="match status" value="1"/>
</dbReference>
<keyword evidence="7 12" id="KW-0812">Transmembrane</keyword>
<feature type="domain" description="PTS EIIB type-1" evidence="13">
    <location>
        <begin position="502"/>
        <end position="580"/>
    </location>
</feature>
<feature type="transmembrane region" description="Helical" evidence="12">
    <location>
        <begin position="247"/>
        <end position="270"/>
    </location>
</feature>
<feature type="transmembrane region" description="Helical" evidence="12">
    <location>
        <begin position="119"/>
        <end position="138"/>
    </location>
</feature>
<feature type="active site" description="Phosphocysteine intermediate; for EIIB activity" evidence="11">
    <location>
        <position position="425"/>
    </location>
</feature>
<feature type="transmembrane region" description="Helical" evidence="12">
    <location>
        <begin position="12"/>
        <end position="33"/>
    </location>
</feature>
<keyword evidence="8" id="KW-0418">Kinase</keyword>
<dbReference type="Pfam" id="PF02378">
    <property type="entry name" value="PTS_EIIC"/>
    <property type="match status" value="1"/>
</dbReference>
<feature type="transmembrane region" description="Helical" evidence="12">
    <location>
        <begin position="282"/>
        <end position="301"/>
    </location>
</feature>
<keyword evidence="10 12" id="KW-0472">Membrane</keyword>
<keyword evidence="3" id="KW-1003">Cell membrane</keyword>
<feature type="active site" description="Phosphocysteine intermediate; for EIIB activity" evidence="11">
    <location>
        <position position="524"/>
    </location>
</feature>
<sequence>MKSVFEVLQPLGRALMLPIAVLPAAGILLRIGQPDLLNVAFITEAGNAIFANLGLLFAAGVAVGLAKENHGAAAIAGVVCYVVATYAAKALMVVPPSELSSYSGKAAEWAASAFKDQTIKHLSVPTGIVSGLVAGWLYNRYHAIKLPEYLAFFGGRRFVPIAAGFSALLLAFVIGTSGFAIEHAMDVFSHGVVQLGALGLFIYGALNRLLIVTGLHHILNSLVWFNLGSFHGVTGDLNRFAAGDPSAGAFMSGFFPVMMFGLPAACLAMYHTARPDRKKEVGGMLASMALTAFLTGVTEPIEFSFMFLAPPLYALHAVLTGFSMVVMSLLNVHLGFGFSAGFFDYVINFNKAQHPWLLVPVGMAYFAIYYGLFRLAIRVFNLKTLGREEPSAATAPAKVVDAAGRGQAYLAALGGTENIASVDACTTRLRLIVNSNAAVDEPKLKALGAKGFVRPSANALQVVVGPVADQVASEIRAAMNRPLAAAPSARPVETAKAKPIPLGAAAAYLKALGGIVNIGRVSRCASRLVVDLKDPNAADEAALRGAGVRSLVRFGGSVHLILGPDADKVEAGLVAALGTR</sequence>
<dbReference type="InterPro" id="IPR001996">
    <property type="entry name" value="PTS_IIB_1"/>
</dbReference>
<evidence type="ECO:0000256" key="12">
    <source>
        <dbReference type="SAM" id="Phobius"/>
    </source>
</evidence>
<dbReference type="Pfam" id="PF00367">
    <property type="entry name" value="PTS_EIIB"/>
    <property type="match status" value="1"/>
</dbReference>
<dbReference type="PANTHER" id="PTHR30009:SF4">
    <property type="entry name" value="PTS SYSTEM N-ACETYLGLUCOSAMINE-SPECIFIC EIICBA COMPONENT"/>
    <property type="match status" value="1"/>
</dbReference>
<keyword evidence="4" id="KW-0762">Sugar transport</keyword>
<dbReference type="NCBIfam" id="TIGR00826">
    <property type="entry name" value="EIIB_glc"/>
    <property type="match status" value="1"/>
</dbReference>
<evidence type="ECO:0000256" key="10">
    <source>
        <dbReference type="ARBA" id="ARBA00023136"/>
    </source>
</evidence>
<feature type="transmembrane region" description="Helical" evidence="12">
    <location>
        <begin position="45"/>
        <end position="66"/>
    </location>
</feature>
<feature type="transmembrane region" description="Helical" evidence="12">
    <location>
        <begin position="187"/>
        <end position="206"/>
    </location>
</feature>
<evidence type="ECO:0000313" key="16">
    <source>
        <dbReference type="Proteomes" id="UP001499951"/>
    </source>
</evidence>
<evidence type="ECO:0000259" key="14">
    <source>
        <dbReference type="PROSITE" id="PS51103"/>
    </source>
</evidence>
<proteinExistence type="predicted"/>
<dbReference type="NCBIfam" id="TIGR01998">
    <property type="entry name" value="PTS-II-BC-nag"/>
    <property type="match status" value="1"/>
</dbReference>
<dbReference type="InterPro" id="IPR018113">
    <property type="entry name" value="PTrfase_EIIB_Cys"/>
</dbReference>
<evidence type="ECO:0000256" key="11">
    <source>
        <dbReference type="PROSITE-ProRule" id="PRU00421"/>
    </source>
</evidence>
<keyword evidence="6" id="KW-0598">Phosphotransferase system</keyword>
<evidence type="ECO:0000256" key="2">
    <source>
        <dbReference type="ARBA" id="ARBA00022448"/>
    </source>
</evidence>
<dbReference type="InterPro" id="IPR050429">
    <property type="entry name" value="PTS_Glucose_EIICBA"/>
</dbReference>
<feature type="transmembrane region" description="Helical" evidence="12">
    <location>
        <begin position="158"/>
        <end position="181"/>
    </location>
</feature>
<dbReference type="Proteomes" id="UP001499951">
    <property type="component" value="Unassembled WGS sequence"/>
</dbReference>
<dbReference type="PANTHER" id="PTHR30009">
    <property type="entry name" value="CYTOCHROME C-TYPE SYNTHESIS PROTEIN AND PTS TRANSMEMBRANE COMPONENT"/>
    <property type="match status" value="1"/>
</dbReference>
<dbReference type="InterPro" id="IPR036878">
    <property type="entry name" value="Glu_permease_IIB"/>
</dbReference>
<gene>
    <name evidence="15" type="primary">nagE</name>
    <name evidence="15" type="ORF">GCM10008942_24250</name>
</gene>
<feature type="transmembrane region" description="Helical" evidence="12">
    <location>
        <begin position="313"/>
        <end position="343"/>
    </location>
</feature>
<evidence type="ECO:0000256" key="1">
    <source>
        <dbReference type="ARBA" id="ARBA00004651"/>
    </source>
</evidence>
<evidence type="ECO:0000256" key="6">
    <source>
        <dbReference type="ARBA" id="ARBA00022683"/>
    </source>
</evidence>
<feature type="transmembrane region" description="Helical" evidence="12">
    <location>
        <begin position="218"/>
        <end position="235"/>
    </location>
</feature>
<dbReference type="InterPro" id="IPR003352">
    <property type="entry name" value="PTS_EIIC"/>
</dbReference>
<name>A0ABN1EUD2_9PROT</name>
<protein>
    <submittedName>
        <fullName evidence="15">N-acetylglucosamine-specific PTS transporter subunit IIBC</fullName>
    </submittedName>
</protein>
<dbReference type="Gene3D" id="3.30.1360.60">
    <property type="entry name" value="Glucose permease domain IIB"/>
    <property type="match status" value="2"/>
</dbReference>
<feature type="domain" description="PTS EIIC type-1" evidence="14">
    <location>
        <begin position="2"/>
        <end position="389"/>
    </location>
</feature>
<comment type="subcellular location">
    <subcellularLocation>
        <location evidence="1">Cell membrane</location>
        <topology evidence="1">Multi-pass membrane protein</topology>
    </subcellularLocation>
</comment>
<organism evidence="15 16">
    <name type="scientific">Rhizomicrobium electricum</name>
    <dbReference type="NCBI Taxonomy" id="480070"/>
    <lineage>
        <taxon>Bacteria</taxon>
        <taxon>Pseudomonadati</taxon>
        <taxon>Pseudomonadota</taxon>
        <taxon>Alphaproteobacteria</taxon>
        <taxon>Micropepsales</taxon>
        <taxon>Micropepsaceae</taxon>
        <taxon>Rhizomicrobium</taxon>
    </lineage>
</organism>
<evidence type="ECO:0000313" key="15">
    <source>
        <dbReference type="EMBL" id="GAA0574644.1"/>
    </source>
</evidence>
<evidence type="ECO:0000259" key="13">
    <source>
        <dbReference type="PROSITE" id="PS51098"/>
    </source>
</evidence>
<dbReference type="PROSITE" id="PS51103">
    <property type="entry name" value="PTS_EIIC_TYPE_1"/>
    <property type="match status" value="1"/>
</dbReference>
<dbReference type="RefSeq" id="WP_166935750.1">
    <property type="nucleotide sequence ID" value="NZ_BAAADD010000006.1"/>
</dbReference>
<evidence type="ECO:0000256" key="9">
    <source>
        <dbReference type="ARBA" id="ARBA00022989"/>
    </source>
</evidence>
<dbReference type="InterPro" id="IPR013013">
    <property type="entry name" value="PTS_EIIC_1"/>
</dbReference>
<keyword evidence="16" id="KW-1185">Reference proteome</keyword>
<reference evidence="15 16" key="1">
    <citation type="journal article" date="2019" name="Int. J. Syst. Evol. Microbiol.">
        <title>The Global Catalogue of Microorganisms (GCM) 10K type strain sequencing project: providing services to taxonomists for standard genome sequencing and annotation.</title>
        <authorList>
            <consortium name="The Broad Institute Genomics Platform"/>
            <consortium name="The Broad Institute Genome Sequencing Center for Infectious Disease"/>
            <person name="Wu L."/>
            <person name="Ma J."/>
        </authorList>
    </citation>
    <scope>NUCLEOTIDE SEQUENCE [LARGE SCALE GENOMIC DNA]</scope>
    <source>
        <strain evidence="15 16">JCM 15089</strain>
    </source>
</reference>
<evidence type="ECO:0000256" key="7">
    <source>
        <dbReference type="ARBA" id="ARBA00022692"/>
    </source>
</evidence>
<feature type="domain" description="PTS EIIB type-1" evidence="13">
    <location>
        <begin position="403"/>
        <end position="485"/>
    </location>
</feature>
<feature type="transmembrane region" description="Helical" evidence="12">
    <location>
        <begin position="73"/>
        <end position="94"/>
    </location>
</feature>
<keyword evidence="9 12" id="KW-1133">Transmembrane helix</keyword>
<feature type="transmembrane region" description="Helical" evidence="12">
    <location>
        <begin position="355"/>
        <end position="373"/>
    </location>
</feature>
<dbReference type="EMBL" id="BAAADD010000006">
    <property type="protein sequence ID" value="GAA0574644.1"/>
    <property type="molecule type" value="Genomic_DNA"/>
</dbReference>
<evidence type="ECO:0000256" key="8">
    <source>
        <dbReference type="ARBA" id="ARBA00022777"/>
    </source>
</evidence>
<evidence type="ECO:0000256" key="4">
    <source>
        <dbReference type="ARBA" id="ARBA00022597"/>
    </source>
</evidence>
<dbReference type="InterPro" id="IPR010974">
    <property type="entry name" value="PTS_IIBC_nag"/>
</dbReference>
<keyword evidence="2" id="KW-0813">Transport</keyword>
<comment type="caution">
    <text evidence="15">The sequence shown here is derived from an EMBL/GenBank/DDBJ whole genome shotgun (WGS) entry which is preliminary data.</text>
</comment>
<dbReference type="SUPFAM" id="SSF55604">
    <property type="entry name" value="Glucose permease domain IIB"/>
    <property type="match status" value="2"/>
</dbReference>
<accession>A0ABN1EUD2</accession>
<evidence type="ECO:0000256" key="3">
    <source>
        <dbReference type="ARBA" id="ARBA00022475"/>
    </source>
</evidence>
<keyword evidence="5" id="KW-0808">Transferase</keyword>